<evidence type="ECO:0000256" key="5">
    <source>
        <dbReference type="ARBA" id="ARBA00023034"/>
    </source>
</evidence>
<keyword evidence="9" id="KW-1185">Reference proteome</keyword>
<gene>
    <name evidence="8" type="ORF">GNI_143160</name>
</gene>
<evidence type="ECO:0000313" key="8">
    <source>
        <dbReference type="EMBL" id="EZG44847.1"/>
    </source>
</evidence>
<comment type="subcellular location">
    <subcellularLocation>
        <location evidence="7">Endoplasmic reticulum</location>
    </subcellularLocation>
    <subcellularLocation>
        <location evidence="7">Golgi apparatus</location>
        <location evidence="7">cis-Golgi network</location>
    </subcellularLocation>
    <subcellularLocation>
        <location evidence="1">Golgi apparatus</location>
    </subcellularLocation>
</comment>
<comment type="similarity">
    <text evidence="6">Belongs to the TRAPP small subunits family. TRAPPC4 subfamily.</text>
</comment>
<dbReference type="Proteomes" id="UP000019763">
    <property type="component" value="Unassembled WGS sequence"/>
</dbReference>
<dbReference type="Pfam" id="PF04099">
    <property type="entry name" value="Sybindin"/>
    <property type="match status" value="1"/>
</dbReference>
<dbReference type="InterPro" id="IPR007233">
    <property type="entry name" value="TRAPPC"/>
</dbReference>
<comment type="subunit">
    <text evidence="7">Part of the multisubunit transport protein particle (TRAPP) complex.</text>
</comment>
<keyword evidence="5 7" id="KW-0333">Golgi apparatus</keyword>
<accession>A0A023B002</accession>
<dbReference type="AlphaFoldDB" id="A0A023B002"/>
<dbReference type="SMART" id="SM01399">
    <property type="entry name" value="Sybindin"/>
    <property type="match status" value="1"/>
</dbReference>
<evidence type="ECO:0000256" key="1">
    <source>
        <dbReference type="ARBA" id="ARBA00004555"/>
    </source>
</evidence>
<reference evidence="8" key="1">
    <citation type="submission" date="2013-12" db="EMBL/GenBank/DDBJ databases">
        <authorList>
            <person name="Omoto C.K."/>
            <person name="Sibley D."/>
            <person name="Venepally P."/>
            <person name="Hadjithomas M."/>
            <person name="Karamycheva S."/>
            <person name="Brunk B."/>
            <person name="Roos D."/>
            <person name="Caler E."/>
            <person name="Lorenzi H."/>
        </authorList>
    </citation>
    <scope>NUCLEOTIDE SEQUENCE</scope>
</reference>
<dbReference type="GO" id="GO:0006888">
    <property type="term" value="P:endoplasmic reticulum to Golgi vesicle-mediated transport"/>
    <property type="evidence" value="ECO:0007669"/>
    <property type="project" value="UniProtKB-UniRule"/>
</dbReference>
<evidence type="ECO:0000256" key="2">
    <source>
        <dbReference type="ARBA" id="ARBA00022448"/>
    </source>
</evidence>
<evidence type="ECO:0000256" key="4">
    <source>
        <dbReference type="ARBA" id="ARBA00022892"/>
    </source>
</evidence>
<keyword evidence="2 7" id="KW-0813">Transport</keyword>
<comment type="caution">
    <text evidence="8">The sequence shown here is derived from an EMBL/GenBank/DDBJ whole genome shotgun (WGS) entry which is preliminary data.</text>
</comment>
<dbReference type="RefSeq" id="XP_011132649.1">
    <property type="nucleotide sequence ID" value="XM_011134347.1"/>
</dbReference>
<evidence type="ECO:0000256" key="6">
    <source>
        <dbReference type="ARBA" id="ARBA00038179"/>
    </source>
</evidence>
<name>A0A023B002_GRENI</name>
<dbReference type="GO" id="GO:0030008">
    <property type="term" value="C:TRAPP complex"/>
    <property type="evidence" value="ECO:0007669"/>
    <property type="project" value="UniProtKB-UniRule"/>
</dbReference>
<organism evidence="8 9">
    <name type="scientific">Gregarina niphandrodes</name>
    <name type="common">Septate eugregarine</name>
    <dbReference type="NCBI Taxonomy" id="110365"/>
    <lineage>
        <taxon>Eukaryota</taxon>
        <taxon>Sar</taxon>
        <taxon>Alveolata</taxon>
        <taxon>Apicomplexa</taxon>
        <taxon>Conoidasida</taxon>
        <taxon>Gregarinasina</taxon>
        <taxon>Eugregarinorida</taxon>
        <taxon>Gregarinidae</taxon>
        <taxon>Gregarina</taxon>
    </lineage>
</organism>
<dbReference type="SUPFAM" id="SSF64356">
    <property type="entry name" value="SNARE-like"/>
    <property type="match status" value="1"/>
</dbReference>
<dbReference type="PANTHER" id="PTHR23249">
    <property type="entry name" value="TRAFFICKING PROTEIN PARTICLE COMPLEX SUBUNIT"/>
    <property type="match status" value="1"/>
</dbReference>
<dbReference type="OrthoDB" id="246406at2759"/>
<proteinExistence type="inferred from homology"/>
<dbReference type="PANTHER" id="PTHR23249:SF15">
    <property type="entry name" value="TRAFFICKING PROTEIN PARTICLE COMPLEX SUBUNIT 4"/>
    <property type="match status" value="1"/>
</dbReference>
<keyword evidence="4 7" id="KW-0931">ER-Golgi transport</keyword>
<dbReference type="VEuPathDB" id="CryptoDB:GNI_143160"/>
<dbReference type="Gene3D" id="3.30.450.70">
    <property type="match status" value="1"/>
</dbReference>
<dbReference type="InterPro" id="IPR011012">
    <property type="entry name" value="Longin-like_dom_sf"/>
</dbReference>
<keyword evidence="3 7" id="KW-0256">Endoplasmic reticulum</keyword>
<sequence>MSRIAASLAKIDIDQYSGSGQAGVPLKKRSDLIGLMHQNQGITLIQSDRHKMVCYETPTGLQLFCSSDLASPSVLQCRQYLEQIYQLYADCITKNPLCDCEMPIRLPFFDDQVEQLTLRY</sequence>
<dbReference type="GeneID" id="22915076"/>
<dbReference type="GO" id="GO:0005783">
    <property type="term" value="C:endoplasmic reticulum"/>
    <property type="evidence" value="ECO:0007669"/>
    <property type="project" value="UniProtKB-SubCell"/>
</dbReference>
<protein>
    <recommendedName>
        <fullName evidence="7">Trafficking protein particle complex subunit</fullName>
    </recommendedName>
</protein>
<evidence type="ECO:0000313" key="9">
    <source>
        <dbReference type="Proteomes" id="UP000019763"/>
    </source>
</evidence>
<dbReference type="eggNOG" id="KOG3369">
    <property type="taxonomic scope" value="Eukaryota"/>
</dbReference>
<evidence type="ECO:0000256" key="3">
    <source>
        <dbReference type="ARBA" id="ARBA00022824"/>
    </source>
</evidence>
<dbReference type="GO" id="GO:0005794">
    <property type="term" value="C:Golgi apparatus"/>
    <property type="evidence" value="ECO:0007669"/>
    <property type="project" value="UniProtKB-SubCell"/>
</dbReference>
<evidence type="ECO:0000256" key="7">
    <source>
        <dbReference type="RuleBase" id="RU366065"/>
    </source>
</evidence>
<dbReference type="EMBL" id="AFNH02001058">
    <property type="protein sequence ID" value="EZG44847.1"/>
    <property type="molecule type" value="Genomic_DNA"/>
</dbReference>